<feature type="non-terminal residue" evidence="2">
    <location>
        <position position="1"/>
    </location>
</feature>
<dbReference type="InterPro" id="IPR036420">
    <property type="entry name" value="BRCT_dom_sf"/>
</dbReference>
<dbReference type="PROSITE" id="PS50172">
    <property type="entry name" value="BRCT"/>
    <property type="match status" value="1"/>
</dbReference>
<dbReference type="Proteomes" id="UP000564407">
    <property type="component" value="Unassembled WGS sequence"/>
</dbReference>
<evidence type="ECO:0000313" key="2">
    <source>
        <dbReference type="EMBL" id="NWV66720.1"/>
    </source>
</evidence>
<dbReference type="EMBL" id="VZRP01013652">
    <property type="protein sequence ID" value="NWV66720.1"/>
    <property type="molecule type" value="Genomic_DNA"/>
</dbReference>
<proteinExistence type="predicted"/>
<comment type="caution">
    <text evidence="2">The sequence shown here is derived from an EMBL/GenBank/DDBJ whole genome shotgun (WGS) entry which is preliminary data.</text>
</comment>
<feature type="non-terminal residue" evidence="2">
    <location>
        <position position="79"/>
    </location>
</feature>
<evidence type="ECO:0000313" key="3">
    <source>
        <dbReference type="Proteomes" id="UP000564407"/>
    </source>
</evidence>
<dbReference type="SUPFAM" id="SSF52113">
    <property type="entry name" value="BRCT domain"/>
    <property type="match status" value="1"/>
</dbReference>
<dbReference type="GO" id="GO:0005634">
    <property type="term" value="C:nucleus"/>
    <property type="evidence" value="ECO:0007669"/>
    <property type="project" value="TreeGrafter"/>
</dbReference>
<sequence length="79" mass="8561">GVTLVLSGFQNPLRGQLRAAALALGARYRPDWTSDSTHLVCAFARTPKAARAREGGGVVVSPDWIWDCQREGRRLPCGP</sequence>
<reference evidence="2 3" key="1">
    <citation type="submission" date="2019-09" db="EMBL/GenBank/DDBJ databases">
        <title>Bird 10,000 Genomes (B10K) Project - Family phase.</title>
        <authorList>
            <person name="Zhang G."/>
        </authorList>
    </citation>
    <scope>NUCLEOTIDE SEQUENCE [LARGE SCALE GENOMIC DNA]</scope>
    <source>
        <strain evidence="2">B10K-DU-029-44</strain>
        <tissue evidence="2">Heart</tissue>
    </source>
</reference>
<keyword evidence="3" id="KW-1185">Reference proteome</keyword>
<dbReference type="Gene3D" id="3.40.50.10190">
    <property type="entry name" value="BRCT domain"/>
    <property type="match status" value="1"/>
</dbReference>
<protein>
    <submittedName>
        <fullName evidence="2">XRCC1 protein</fullName>
    </submittedName>
</protein>
<dbReference type="SMART" id="SM00292">
    <property type="entry name" value="BRCT"/>
    <property type="match status" value="1"/>
</dbReference>
<accession>A0A7K6GTP7</accession>
<dbReference type="AlphaFoldDB" id="A0A7K6GTP7"/>
<dbReference type="Pfam" id="PF12738">
    <property type="entry name" value="PTCB-BRCT"/>
    <property type="match status" value="1"/>
</dbReference>
<dbReference type="PANTHER" id="PTHR11370:SF5">
    <property type="entry name" value="DNA REPAIR PROTEIN XRCC1"/>
    <property type="match status" value="1"/>
</dbReference>
<evidence type="ECO:0000259" key="1">
    <source>
        <dbReference type="PROSITE" id="PS50172"/>
    </source>
</evidence>
<gene>
    <name evidence="2" type="primary">Xrcc1</name>
    <name evidence="2" type="ORF">MALELE_R15011</name>
</gene>
<dbReference type="PANTHER" id="PTHR11370">
    <property type="entry name" value="DNA-REPAIR PROTEIN XRCC1"/>
    <property type="match status" value="1"/>
</dbReference>
<organism evidence="2 3">
    <name type="scientific">Malurus elegans</name>
    <name type="common">Red-winged fairywren</name>
    <dbReference type="NCBI Taxonomy" id="720584"/>
    <lineage>
        <taxon>Eukaryota</taxon>
        <taxon>Metazoa</taxon>
        <taxon>Chordata</taxon>
        <taxon>Craniata</taxon>
        <taxon>Vertebrata</taxon>
        <taxon>Euteleostomi</taxon>
        <taxon>Archelosauria</taxon>
        <taxon>Archosauria</taxon>
        <taxon>Dinosauria</taxon>
        <taxon>Saurischia</taxon>
        <taxon>Theropoda</taxon>
        <taxon>Coelurosauria</taxon>
        <taxon>Aves</taxon>
        <taxon>Neognathae</taxon>
        <taxon>Neoaves</taxon>
        <taxon>Telluraves</taxon>
        <taxon>Australaves</taxon>
        <taxon>Passeriformes</taxon>
        <taxon>Meliphagoidea</taxon>
        <taxon>Maluridae</taxon>
        <taxon>Malurus</taxon>
    </lineage>
</organism>
<dbReference type="InterPro" id="IPR001357">
    <property type="entry name" value="BRCT_dom"/>
</dbReference>
<dbReference type="GO" id="GO:0006284">
    <property type="term" value="P:base-excision repair"/>
    <property type="evidence" value="ECO:0007669"/>
    <property type="project" value="TreeGrafter"/>
</dbReference>
<name>A0A7K6GTP7_9PASS</name>
<feature type="domain" description="BRCT" evidence="1">
    <location>
        <begin position="1"/>
        <end position="79"/>
    </location>
</feature>